<dbReference type="AlphaFoldDB" id="A0A1I0VVC9"/>
<dbReference type="Proteomes" id="UP000198796">
    <property type="component" value="Unassembled WGS sequence"/>
</dbReference>
<dbReference type="InterPro" id="IPR010607">
    <property type="entry name" value="DUF1194"/>
</dbReference>
<dbReference type="SUPFAM" id="SSF53300">
    <property type="entry name" value="vWA-like"/>
    <property type="match status" value="1"/>
</dbReference>
<accession>A0A1I0VVC9</accession>
<protein>
    <recommendedName>
        <fullName evidence="3">VWFA domain-containing protein</fullName>
    </recommendedName>
</protein>
<organism evidence="1 2">
    <name type="scientific">Poseidonocella pacifica</name>
    <dbReference type="NCBI Taxonomy" id="871651"/>
    <lineage>
        <taxon>Bacteria</taxon>
        <taxon>Pseudomonadati</taxon>
        <taxon>Pseudomonadota</taxon>
        <taxon>Alphaproteobacteria</taxon>
        <taxon>Rhodobacterales</taxon>
        <taxon>Roseobacteraceae</taxon>
        <taxon>Poseidonocella</taxon>
    </lineage>
</organism>
<dbReference type="EMBL" id="FOJU01000001">
    <property type="protein sequence ID" value="SFA80007.1"/>
    <property type="molecule type" value="Genomic_DNA"/>
</dbReference>
<gene>
    <name evidence="1" type="ORF">SAMN05421688_0996</name>
</gene>
<evidence type="ECO:0000313" key="1">
    <source>
        <dbReference type="EMBL" id="SFA80007.1"/>
    </source>
</evidence>
<keyword evidence="2" id="KW-1185">Reference proteome</keyword>
<proteinExistence type="predicted"/>
<reference evidence="1 2" key="1">
    <citation type="submission" date="2016-10" db="EMBL/GenBank/DDBJ databases">
        <authorList>
            <person name="de Groot N.N."/>
        </authorList>
    </citation>
    <scope>NUCLEOTIDE SEQUENCE [LARGE SCALE GENOMIC DNA]</scope>
    <source>
        <strain evidence="1 2">DSM 29316</strain>
    </source>
</reference>
<dbReference type="Pfam" id="PF06707">
    <property type="entry name" value="DUF1194"/>
    <property type="match status" value="1"/>
</dbReference>
<evidence type="ECO:0008006" key="3">
    <source>
        <dbReference type="Google" id="ProtNLM"/>
    </source>
</evidence>
<evidence type="ECO:0000313" key="2">
    <source>
        <dbReference type="Proteomes" id="UP000198796"/>
    </source>
</evidence>
<name>A0A1I0VVC9_9RHOB</name>
<sequence length="237" mass="25193">MGQHGEHRALVRLAAALVCLAGAGEAAPCRLALALALDVSSSVDAEEYALQSRGLAAALNAGSVRGAILSEGEAVWLLVYEWSGPLRQHLVLDWTALTSGAEIDRVVAVLGGATRSRADLPTALGHALGFGATQLLRGPDCARRVLDVSGDGENNSGFRPSLAYRHFPFDGVTVNGLAIVTGEQDVTGYYWREVARGPGAFVETADGFEDYERAMTRKLFREIRGARLTSLESTWPG</sequence>
<dbReference type="Gene3D" id="3.40.50.410">
    <property type="entry name" value="von Willebrand factor, type A domain"/>
    <property type="match status" value="1"/>
</dbReference>
<dbReference type="OrthoDB" id="9792179at2"/>
<dbReference type="InterPro" id="IPR036465">
    <property type="entry name" value="vWFA_dom_sf"/>
</dbReference>
<dbReference type="STRING" id="871651.SAMN05421688_0996"/>